<sequence>MIYIAANIFFMKKYILLLLIPFFSFITKSEESDIIGKWSGEDKGEIGFMTFDKDGYLTMEFEGKKMGGQSFTFKGKEAKATYKFNSKKAPYQIDIIISYMNGDVIRTLNCLAEFQGKNTMKFGIAYKKTTHSTKFEDYESILLTRVE</sequence>
<name>A0A4R2P355_9FLAO</name>
<evidence type="ECO:0008006" key="3">
    <source>
        <dbReference type="Google" id="ProtNLM"/>
    </source>
</evidence>
<dbReference type="EMBL" id="SLXM01000001">
    <property type="protein sequence ID" value="TCP28424.1"/>
    <property type="molecule type" value="Genomic_DNA"/>
</dbReference>
<dbReference type="AlphaFoldDB" id="A0A4R2P355"/>
<gene>
    <name evidence="1" type="ORF">EV195_101602</name>
</gene>
<protein>
    <recommendedName>
        <fullName evidence="3">DUF5640 domain-containing protein</fullName>
    </recommendedName>
</protein>
<dbReference type="Proteomes" id="UP000294564">
    <property type="component" value="Unassembled WGS sequence"/>
</dbReference>
<organism evidence="1 2">
    <name type="scientific">Tenacibaculum skagerrakense</name>
    <dbReference type="NCBI Taxonomy" id="186571"/>
    <lineage>
        <taxon>Bacteria</taxon>
        <taxon>Pseudomonadati</taxon>
        <taxon>Bacteroidota</taxon>
        <taxon>Flavobacteriia</taxon>
        <taxon>Flavobacteriales</taxon>
        <taxon>Flavobacteriaceae</taxon>
        <taxon>Tenacibaculum</taxon>
    </lineage>
</organism>
<reference evidence="1 2" key="1">
    <citation type="submission" date="2019-03" db="EMBL/GenBank/DDBJ databases">
        <title>Genomic Encyclopedia of Type Strains, Phase IV (KMG-IV): sequencing the most valuable type-strain genomes for metagenomic binning, comparative biology and taxonomic classification.</title>
        <authorList>
            <person name="Goeker M."/>
        </authorList>
    </citation>
    <scope>NUCLEOTIDE SEQUENCE [LARGE SCALE GENOMIC DNA]</scope>
    <source>
        <strain evidence="1 2">DSM 14836</strain>
    </source>
</reference>
<evidence type="ECO:0000313" key="1">
    <source>
        <dbReference type="EMBL" id="TCP28424.1"/>
    </source>
</evidence>
<comment type="caution">
    <text evidence="1">The sequence shown here is derived from an EMBL/GenBank/DDBJ whole genome shotgun (WGS) entry which is preliminary data.</text>
</comment>
<evidence type="ECO:0000313" key="2">
    <source>
        <dbReference type="Proteomes" id="UP000294564"/>
    </source>
</evidence>
<keyword evidence="2" id="KW-1185">Reference proteome</keyword>
<accession>A0A4R2P355</accession>
<proteinExistence type="predicted"/>